<dbReference type="Pfam" id="PF00300">
    <property type="entry name" value="His_Phos_1"/>
    <property type="match status" value="1"/>
</dbReference>
<accession>A0A502FV30</accession>
<dbReference type="Proteomes" id="UP000319931">
    <property type="component" value="Unassembled WGS sequence"/>
</dbReference>
<reference evidence="1 2" key="1">
    <citation type="journal article" date="2019" name="Environ. Microbiol.">
        <title>Species interactions and distinct microbial communities in high Arctic permafrost affected cryosols are associated with the CH4 and CO2 gas fluxes.</title>
        <authorList>
            <person name="Altshuler I."/>
            <person name="Hamel J."/>
            <person name="Turney S."/>
            <person name="Magnuson E."/>
            <person name="Levesque R."/>
            <person name="Greer C."/>
            <person name="Whyte L.G."/>
        </authorList>
    </citation>
    <scope>NUCLEOTIDE SEQUENCE [LARGE SCALE GENOMIC DNA]</scope>
    <source>
        <strain evidence="1 2">E6.1</strain>
    </source>
</reference>
<name>A0A502FV30_9SPHN</name>
<gene>
    <name evidence="1" type="ORF">EAH76_14015</name>
</gene>
<dbReference type="OrthoDB" id="5449373at2"/>
<dbReference type="AlphaFoldDB" id="A0A502FV30"/>
<evidence type="ECO:0000313" key="2">
    <source>
        <dbReference type="Proteomes" id="UP000319931"/>
    </source>
</evidence>
<dbReference type="InterPro" id="IPR029033">
    <property type="entry name" value="His_PPase_superfam"/>
</dbReference>
<comment type="caution">
    <text evidence="1">The sequence shown here is derived from an EMBL/GenBank/DDBJ whole genome shotgun (WGS) entry which is preliminary data.</text>
</comment>
<dbReference type="PANTHER" id="PTHR48100">
    <property type="entry name" value="BROAD-SPECIFICITY PHOSPHATASE YOR283W-RELATED"/>
    <property type="match status" value="1"/>
</dbReference>
<dbReference type="SMART" id="SM00855">
    <property type="entry name" value="PGAM"/>
    <property type="match status" value="1"/>
</dbReference>
<protein>
    <submittedName>
        <fullName evidence="1">Histidine phosphatase family protein</fullName>
    </submittedName>
</protein>
<proteinExistence type="predicted"/>
<sequence>MSAPVLLHLLRHGAPELAGTLLGRTDSAVTAQGLADCVSRAAGLDVAAIVSSDLIRARACAETIAQDRGRGVTIDPRWRELDFGAWDGHAPATIDPAALSAFWDDPDANPPPAGERWSSLTARVALACRDLTVPTLVVTHAGAMRAALATLCCFSQAQTWSIDLPYAALLTLRVWREPSVAAQIVGLAT</sequence>
<evidence type="ECO:0000313" key="1">
    <source>
        <dbReference type="EMBL" id="TPG52956.1"/>
    </source>
</evidence>
<dbReference type="RefSeq" id="WP_140850882.1">
    <property type="nucleotide sequence ID" value="NZ_RCZC01000003.1"/>
</dbReference>
<dbReference type="GO" id="GO:0005737">
    <property type="term" value="C:cytoplasm"/>
    <property type="evidence" value="ECO:0007669"/>
    <property type="project" value="TreeGrafter"/>
</dbReference>
<dbReference type="InterPro" id="IPR050275">
    <property type="entry name" value="PGM_Phosphatase"/>
</dbReference>
<dbReference type="InterPro" id="IPR013078">
    <property type="entry name" value="His_Pase_superF_clade-1"/>
</dbReference>
<dbReference type="EMBL" id="RCZC01000003">
    <property type="protein sequence ID" value="TPG52956.1"/>
    <property type="molecule type" value="Genomic_DNA"/>
</dbReference>
<dbReference type="CDD" id="cd07040">
    <property type="entry name" value="HP"/>
    <property type="match status" value="1"/>
</dbReference>
<organism evidence="1 2">
    <name type="scientific">Sphingomonas glacialis</name>
    <dbReference type="NCBI Taxonomy" id="658225"/>
    <lineage>
        <taxon>Bacteria</taxon>
        <taxon>Pseudomonadati</taxon>
        <taxon>Pseudomonadota</taxon>
        <taxon>Alphaproteobacteria</taxon>
        <taxon>Sphingomonadales</taxon>
        <taxon>Sphingomonadaceae</taxon>
        <taxon>Sphingomonas</taxon>
    </lineage>
</organism>
<dbReference type="PANTHER" id="PTHR48100:SF1">
    <property type="entry name" value="HISTIDINE PHOSPHATASE FAMILY PROTEIN-RELATED"/>
    <property type="match status" value="1"/>
</dbReference>
<keyword evidence="2" id="KW-1185">Reference proteome</keyword>
<dbReference type="GO" id="GO:0016791">
    <property type="term" value="F:phosphatase activity"/>
    <property type="evidence" value="ECO:0007669"/>
    <property type="project" value="TreeGrafter"/>
</dbReference>
<dbReference type="SUPFAM" id="SSF53254">
    <property type="entry name" value="Phosphoglycerate mutase-like"/>
    <property type="match status" value="1"/>
</dbReference>
<dbReference type="Gene3D" id="3.40.50.1240">
    <property type="entry name" value="Phosphoglycerate mutase-like"/>
    <property type="match status" value="1"/>
</dbReference>